<name>A0A9W8H0E7_9FUNG</name>
<evidence type="ECO:0000256" key="7">
    <source>
        <dbReference type="SAM" id="Coils"/>
    </source>
</evidence>
<gene>
    <name evidence="9" type="primary">VPS20</name>
    <name evidence="9" type="ORF">H4R18_005835</name>
</gene>
<evidence type="ECO:0000256" key="4">
    <source>
        <dbReference type="ARBA" id="ARBA00022753"/>
    </source>
</evidence>
<dbReference type="OrthoDB" id="441172at2759"/>
<evidence type="ECO:0000313" key="9">
    <source>
        <dbReference type="EMBL" id="KAJ2776117.1"/>
    </source>
</evidence>
<keyword evidence="7" id="KW-0175">Coiled coil</keyword>
<keyword evidence="5" id="KW-0653">Protein transport</keyword>
<protein>
    <submittedName>
        <fullName evidence="9">Vacuolar protein sorting-associated protein 20</fullName>
    </submittedName>
</protein>
<evidence type="ECO:0000256" key="2">
    <source>
        <dbReference type="ARBA" id="ARBA00006190"/>
    </source>
</evidence>
<dbReference type="GO" id="GO:0015031">
    <property type="term" value="P:protein transport"/>
    <property type="evidence" value="ECO:0007669"/>
    <property type="project" value="UniProtKB-KW"/>
</dbReference>
<evidence type="ECO:0000313" key="10">
    <source>
        <dbReference type="Proteomes" id="UP001140217"/>
    </source>
</evidence>
<keyword evidence="4" id="KW-0967">Endosome</keyword>
<comment type="subcellular location">
    <subcellularLocation>
        <location evidence="1">Endosome membrane</location>
    </subcellularLocation>
</comment>
<reference evidence="9" key="1">
    <citation type="submission" date="2022-07" db="EMBL/GenBank/DDBJ databases">
        <title>Phylogenomic reconstructions and comparative analyses of Kickxellomycotina fungi.</title>
        <authorList>
            <person name="Reynolds N.K."/>
            <person name="Stajich J.E."/>
            <person name="Barry K."/>
            <person name="Grigoriev I.V."/>
            <person name="Crous P."/>
            <person name="Smith M.E."/>
        </authorList>
    </citation>
    <scope>NUCLEOTIDE SEQUENCE</scope>
    <source>
        <strain evidence="9">NBRC 105414</strain>
    </source>
</reference>
<dbReference type="AlphaFoldDB" id="A0A9W8H0E7"/>
<dbReference type="GO" id="GO:0005771">
    <property type="term" value="C:multivesicular body"/>
    <property type="evidence" value="ECO:0007669"/>
    <property type="project" value="TreeGrafter"/>
</dbReference>
<evidence type="ECO:0000256" key="1">
    <source>
        <dbReference type="ARBA" id="ARBA00004608"/>
    </source>
</evidence>
<dbReference type="GO" id="GO:0032511">
    <property type="term" value="P:late endosome to vacuole transport via multivesicular body sorting pathway"/>
    <property type="evidence" value="ECO:0007669"/>
    <property type="project" value="TreeGrafter"/>
</dbReference>
<dbReference type="Pfam" id="PF03357">
    <property type="entry name" value="Snf7"/>
    <property type="match status" value="1"/>
</dbReference>
<comment type="similarity">
    <text evidence="2">Belongs to the SNF7 family.</text>
</comment>
<evidence type="ECO:0000256" key="6">
    <source>
        <dbReference type="ARBA" id="ARBA00023136"/>
    </source>
</evidence>
<organism evidence="9 10">
    <name type="scientific">Coemansia javaensis</name>
    <dbReference type="NCBI Taxonomy" id="2761396"/>
    <lineage>
        <taxon>Eukaryota</taxon>
        <taxon>Fungi</taxon>
        <taxon>Fungi incertae sedis</taxon>
        <taxon>Zoopagomycota</taxon>
        <taxon>Kickxellomycotina</taxon>
        <taxon>Kickxellomycetes</taxon>
        <taxon>Kickxellales</taxon>
        <taxon>Kickxellaceae</taxon>
        <taxon>Coemansia</taxon>
    </lineage>
</organism>
<feature type="region of interest" description="Disordered" evidence="8">
    <location>
        <begin position="172"/>
        <end position="210"/>
    </location>
</feature>
<dbReference type="GO" id="GO:0006900">
    <property type="term" value="P:vesicle budding from membrane"/>
    <property type="evidence" value="ECO:0007669"/>
    <property type="project" value="TreeGrafter"/>
</dbReference>
<dbReference type="InterPro" id="IPR005024">
    <property type="entry name" value="Snf7_fam"/>
</dbReference>
<sequence length="210" mass="23854">MGAEQSKHRVTAQDKAVLDMKVQRDKLKQYQRRAQAVLEREDQLARELLRRGDRRRALLALRRRKYQQQMMDTADQQLFNLQQLVETVEFSLVQRDVLAGLEQGNRVLTRLNREMRIEDVERLAAETADAIAYQEEVAEILSSAMSPADEDAVAQELELLERQEADRLRLAMPYAPQHALPEQQQQQPAAAAAASAVGQGNVESEEPLPA</sequence>
<proteinExistence type="inferred from homology"/>
<evidence type="ECO:0000256" key="8">
    <source>
        <dbReference type="SAM" id="MobiDB-lite"/>
    </source>
</evidence>
<comment type="caution">
    <text evidence="9">The sequence shown here is derived from an EMBL/GenBank/DDBJ whole genome shotgun (WGS) entry which is preliminary data.</text>
</comment>
<feature type="coiled-coil region" evidence="7">
    <location>
        <begin position="20"/>
        <end position="47"/>
    </location>
</feature>
<dbReference type="PANTHER" id="PTHR22761:SF5">
    <property type="entry name" value="CHARGED MULTIVESICULAR BODY PROTEIN 6"/>
    <property type="match status" value="1"/>
</dbReference>
<keyword evidence="10" id="KW-1185">Reference proteome</keyword>
<dbReference type="PANTHER" id="PTHR22761">
    <property type="entry name" value="CHARGED MULTIVESICULAR BODY PROTEIN"/>
    <property type="match status" value="1"/>
</dbReference>
<evidence type="ECO:0000256" key="5">
    <source>
        <dbReference type="ARBA" id="ARBA00022927"/>
    </source>
</evidence>
<dbReference type="Proteomes" id="UP001140217">
    <property type="component" value="Unassembled WGS sequence"/>
</dbReference>
<accession>A0A9W8H0E7</accession>
<evidence type="ECO:0000256" key="3">
    <source>
        <dbReference type="ARBA" id="ARBA00022448"/>
    </source>
</evidence>
<keyword evidence="3" id="KW-0813">Transport</keyword>
<dbReference type="EMBL" id="JANBUL010000392">
    <property type="protein sequence ID" value="KAJ2776117.1"/>
    <property type="molecule type" value="Genomic_DNA"/>
</dbReference>
<feature type="compositionally biased region" description="Low complexity" evidence="8">
    <location>
        <begin position="175"/>
        <end position="196"/>
    </location>
</feature>
<dbReference type="GO" id="GO:0000815">
    <property type="term" value="C:ESCRT III complex"/>
    <property type="evidence" value="ECO:0007669"/>
    <property type="project" value="TreeGrafter"/>
</dbReference>
<keyword evidence="6" id="KW-0472">Membrane</keyword>